<dbReference type="InterPro" id="IPR050153">
    <property type="entry name" value="Metal_Ion_Import_ABC"/>
</dbReference>
<dbReference type="AlphaFoldDB" id="A0A375I066"/>
<dbReference type="PANTHER" id="PTHR42734">
    <property type="entry name" value="METAL TRANSPORT SYSTEM ATP-BINDING PROTEIN TM_0124-RELATED"/>
    <property type="match status" value="1"/>
</dbReference>
<keyword evidence="7" id="KW-0378">Hydrolase</keyword>
<dbReference type="PROSITE" id="PS50893">
    <property type="entry name" value="ABC_TRANSPORTER_2"/>
    <property type="match status" value="1"/>
</dbReference>
<reference evidence="8" key="1">
    <citation type="submission" date="2018-02" db="EMBL/GenBank/DDBJ databases">
        <authorList>
            <person name="Hornung B."/>
        </authorList>
    </citation>
    <scope>NUCLEOTIDE SEQUENCE [LARGE SCALE GENOMIC DNA]</scope>
</reference>
<dbReference type="PROSITE" id="PS00211">
    <property type="entry name" value="ABC_TRANSPORTER_1"/>
    <property type="match status" value="1"/>
</dbReference>
<accession>A0A375I066</accession>
<dbReference type="SUPFAM" id="SSF52540">
    <property type="entry name" value="P-loop containing nucleoside triphosphate hydrolases"/>
    <property type="match status" value="1"/>
</dbReference>
<organism evidence="7 8">
    <name type="scientific">Propionibacterium ruminifibrarum</name>
    <dbReference type="NCBI Taxonomy" id="1962131"/>
    <lineage>
        <taxon>Bacteria</taxon>
        <taxon>Bacillati</taxon>
        <taxon>Actinomycetota</taxon>
        <taxon>Actinomycetes</taxon>
        <taxon>Propionibacteriales</taxon>
        <taxon>Propionibacteriaceae</taxon>
        <taxon>Propionibacterium</taxon>
    </lineage>
</organism>
<sequence length="263" mass="27958">MTIGSEDVLACRDLCVSLGGHQILVDIDMQVRRAEAVALLGANGSGKSTLVKALLGLVPISAGTVWLFGEPLSRFTQWQRIGYVPQRGQSSVANATVREIVSTGRLAHRRAFRRLSATDRAVIDESLERVGLSARAKDPIGILSGGQQQRALLARALASQAELLVMDEPLAALDLDTQKSLTELFGTLTSDGLSILVVLHGLGPMAQIIDRCVMLRTGHKVYDGPLEPSDANGTGGHHRAAPGPEPYLPDPGLVRPLDTGEGH</sequence>
<proteinExistence type="inferred from homology"/>
<feature type="region of interest" description="Disordered" evidence="5">
    <location>
        <begin position="225"/>
        <end position="263"/>
    </location>
</feature>
<dbReference type="InterPro" id="IPR017871">
    <property type="entry name" value="ABC_transporter-like_CS"/>
</dbReference>
<dbReference type="EC" id="3.6.1.3" evidence="7"/>
<dbReference type="SMART" id="SM00382">
    <property type="entry name" value="AAA"/>
    <property type="match status" value="1"/>
</dbReference>
<keyword evidence="4" id="KW-0067">ATP-binding</keyword>
<keyword evidence="8" id="KW-1185">Reference proteome</keyword>
<evidence type="ECO:0000256" key="1">
    <source>
        <dbReference type="ARBA" id="ARBA00005417"/>
    </source>
</evidence>
<comment type="similarity">
    <text evidence="1">Belongs to the ABC transporter superfamily.</text>
</comment>
<dbReference type="RefSeq" id="WP_119714705.1">
    <property type="nucleotide sequence ID" value="NZ_OMOH01000002.1"/>
</dbReference>
<evidence type="ECO:0000259" key="6">
    <source>
        <dbReference type="PROSITE" id="PS50893"/>
    </source>
</evidence>
<dbReference type="GO" id="GO:0016887">
    <property type="term" value="F:ATP hydrolysis activity"/>
    <property type="evidence" value="ECO:0007669"/>
    <property type="project" value="InterPro"/>
</dbReference>
<name>A0A375I066_9ACTN</name>
<keyword evidence="2" id="KW-0813">Transport</keyword>
<dbReference type="OrthoDB" id="5296765at2"/>
<dbReference type="EMBL" id="OMOH01000002">
    <property type="protein sequence ID" value="SPF67475.1"/>
    <property type="molecule type" value="Genomic_DNA"/>
</dbReference>
<dbReference type="InterPro" id="IPR003593">
    <property type="entry name" value="AAA+_ATPase"/>
</dbReference>
<dbReference type="InterPro" id="IPR003439">
    <property type="entry name" value="ABC_transporter-like_ATP-bd"/>
</dbReference>
<evidence type="ECO:0000313" key="8">
    <source>
        <dbReference type="Proteomes" id="UP000265962"/>
    </source>
</evidence>
<evidence type="ECO:0000256" key="5">
    <source>
        <dbReference type="SAM" id="MobiDB-lite"/>
    </source>
</evidence>
<dbReference type="Gene3D" id="3.40.50.300">
    <property type="entry name" value="P-loop containing nucleotide triphosphate hydrolases"/>
    <property type="match status" value="1"/>
</dbReference>
<feature type="domain" description="ABC transporter" evidence="6">
    <location>
        <begin position="9"/>
        <end position="242"/>
    </location>
</feature>
<dbReference type="Proteomes" id="UP000265962">
    <property type="component" value="Unassembled WGS sequence"/>
</dbReference>
<keyword evidence="3" id="KW-0547">Nucleotide-binding</keyword>
<dbReference type="InterPro" id="IPR027417">
    <property type="entry name" value="P-loop_NTPase"/>
</dbReference>
<evidence type="ECO:0000256" key="2">
    <source>
        <dbReference type="ARBA" id="ARBA00022448"/>
    </source>
</evidence>
<gene>
    <name evidence="7" type="ORF">PROPJV5_0429</name>
</gene>
<dbReference type="PANTHER" id="PTHR42734:SF5">
    <property type="entry name" value="IRON TRANSPORT SYSTEM ATP-BINDING PROTEIN HI_0361-RELATED"/>
    <property type="match status" value="1"/>
</dbReference>
<protein>
    <submittedName>
        <fullName evidence="7">Adenosinetriphosphatase</fullName>
        <ecNumber evidence="7">3.6.1.3</ecNumber>
    </submittedName>
</protein>
<dbReference type="CDD" id="cd03235">
    <property type="entry name" value="ABC_Metallic_Cations"/>
    <property type="match status" value="1"/>
</dbReference>
<dbReference type="GO" id="GO:0005524">
    <property type="term" value="F:ATP binding"/>
    <property type="evidence" value="ECO:0007669"/>
    <property type="project" value="UniProtKB-KW"/>
</dbReference>
<evidence type="ECO:0000256" key="4">
    <source>
        <dbReference type="ARBA" id="ARBA00022840"/>
    </source>
</evidence>
<evidence type="ECO:0000256" key="3">
    <source>
        <dbReference type="ARBA" id="ARBA00022741"/>
    </source>
</evidence>
<dbReference type="Pfam" id="PF00005">
    <property type="entry name" value="ABC_tran"/>
    <property type="match status" value="1"/>
</dbReference>
<evidence type="ECO:0000313" key="7">
    <source>
        <dbReference type="EMBL" id="SPF67475.1"/>
    </source>
</evidence>